<keyword evidence="2" id="KW-1185">Reference proteome</keyword>
<reference evidence="1" key="1">
    <citation type="submission" date="2021-01" db="EMBL/GenBank/DDBJ databases">
        <title>Description of Breznakiella homolactica.</title>
        <authorList>
            <person name="Song Y."/>
            <person name="Brune A."/>
        </authorList>
    </citation>
    <scope>NUCLEOTIDE SEQUENCE</scope>
    <source>
        <strain evidence="1">RmG30</strain>
    </source>
</reference>
<evidence type="ECO:0000313" key="1">
    <source>
        <dbReference type="EMBL" id="QQO09310.1"/>
    </source>
</evidence>
<dbReference type="AlphaFoldDB" id="A0A7T7XMZ2"/>
<dbReference type="RefSeq" id="WP_215626616.1">
    <property type="nucleotide sequence ID" value="NZ_CP067089.2"/>
</dbReference>
<name>A0A7T7XMZ2_9SPIR</name>
<gene>
    <name evidence="1" type="ORF">JFL75_20665</name>
</gene>
<dbReference type="EMBL" id="CP067089">
    <property type="protein sequence ID" value="QQO09310.1"/>
    <property type="molecule type" value="Genomic_DNA"/>
</dbReference>
<proteinExistence type="predicted"/>
<dbReference type="Proteomes" id="UP000595917">
    <property type="component" value="Chromosome"/>
</dbReference>
<evidence type="ECO:0000313" key="2">
    <source>
        <dbReference type="Proteomes" id="UP000595917"/>
    </source>
</evidence>
<accession>A0A7T7XMZ2</accession>
<sequence length="192" mass="21483">MSDQELVQVLDYILNRCDEASIEVVAEAVTRRRRDIAMFGSRGLPDPKQWAQGLSAQVNIGATIDGLRDTIRDMAVRIIRQEAPELTDEQVDALTGAWVPSSAQASGDGESRKNSLPREVLTGMIEQFVVFSQGRMGESEDRKLREEMGSWPERYWNAFPQVIQLIITDYLNGEIGEAEFNSKIGTALAMYN</sequence>
<organism evidence="1 2">
    <name type="scientific">Breznakiella homolactica</name>
    <dbReference type="NCBI Taxonomy" id="2798577"/>
    <lineage>
        <taxon>Bacteria</taxon>
        <taxon>Pseudomonadati</taxon>
        <taxon>Spirochaetota</taxon>
        <taxon>Spirochaetia</taxon>
        <taxon>Spirochaetales</taxon>
        <taxon>Breznakiellaceae</taxon>
        <taxon>Breznakiella</taxon>
    </lineage>
</organism>
<dbReference type="KEGG" id="bhc:JFL75_20665"/>
<protein>
    <submittedName>
        <fullName evidence="1">Uncharacterized protein</fullName>
    </submittedName>
</protein>